<dbReference type="EMBL" id="BRXW01000352">
    <property type="protein sequence ID" value="GMH47057.1"/>
    <property type="molecule type" value="Genomic_DNA"/>
</dbReference>
<evidence type="ECO:0000256" key="1">
    <source>
        <dbReference type="SAM" id="Phobius"/>
    </source>
</evidence>
<evidence type="ECO:0000313" key="3">
    <source>
        <dbReference type="Proteomes" id="UP001165122"/>
    </source>
</evidence>
<evidence type="ECO:0000313" key="2">
    <source>
        <dbReference type="EMBL" id="GMH47057.1"/>
    </source>
</evidence>
<dbReference type="OrthoDB" id="10514721at2759"/>
<name>A0A9W7DLX1_9STRA</name>
<sequence length="144" mass="16455">MQNFIGSLILAFVVRTNLKVCLDFTSFIPARHPYELGGAYFCFTMIVTPFTCLYFGSWYLNYVENEEVAEGLSYVFTEQQVYWGISALIVVQITSFSVFLLLMEDKYRSTFYSFKTGSQHVVGSFENASTETVKIGVINNHRSL</sequence>
<proteinExistence type="predicted"/>
<reference evidence="3" key="1">
    <citation type="journal article" date="2023" name="Commun. Biol.">
        <title>Genome analysis of Parmales, the sister group of diatoms, reveals the evolutionary specialization of diatoms from phago-mixotrophs to photoautotrophs.</title>
        <authorList>
            <person name="Ban H."/>
            <person name="Sato S."/>
            <person name="Yoshikawa S."/>
            <person name="Yamada K."/>
            <person name="Nakamura Y."/>
            <person name="Ichinomiya M."/>
            <person name="Sato N."/>
            <person name="Blanc-Mathieu R."/>
            <person name="Endo H."/>
            <person name="Kuwata A."/>
            <person name="Ogata H."/>
        </authorList>
    </citation>
    <scope>NUCLEOTIDE SEQUENCE [LARGE SCALE GENOMIC DNA]</scope>
    <source>
        <strain evidence="3">NIES 3700</strain>
    </source>
</reference>
<accession>A0A9W7DLX1</accession>
<protein>
    <submittedName>
        <fullName evidence="2">Uncharacterized protein</fullName>
    </submittedName>
</protein>
<gene>
    <name evidence="2" type="ORF">TrLO_g4266</name>
</gene>
<comment type="caution">
    <text evidence="2">The sequence shown here is derived from an EMBL/GenBank/DDBJ whole genome shotgun (WGS) entry which is preliminary data.</text>
</comment>
<keyword evidence="1" id="KW-0472">Membrane</keyword>
<keyword evidence="1" id="KW-1133">Transmembrane helix</keyword>
<dbReference type="Proteomes" id="UP001165122">
    <property type="component" value="Unassembled WGS sequence"/>
</dbReference>
<organism evidence="2 3">
    <name type="scientific">Triparma laevis f. longispina</name>
    <dbReference type="NCBI Taxonomy" id="1714387"/>
    <lineage>
        <taxon>Eukaryota</taxon>
        <taxon>Sar</taxon>
        <taxon>Stramenopiles</taxon>
        <taxon>Ochrophyta</taxon>
        <taxon>Bolidophyceae</taxon>
        <taxon>Parmales</taxon>
        <taxon>Triparmaceae</taxon>
        <taxon>Triparma</taxon>
    </lineage>
</organism>
<keyword evidence="1" id="KW-0812">Transmembrane</keyword>
<dbReference type="AlphaFoldDB" id="A0A9W7DLX1"/>
<feature type="transmembrane region" description="Helical" evidence="1">
    <location>
        <begin position="38"/>
        <end position="60"/>
    </location>
</feature>
<feature type="transmembrane region" description="Helical" evidence="1">
    <location>
        <begin position="80"/>
        <end position="102"/>
    </location>
</feature>
<keyword evidence="3" id="KW-1185">Reference proteome</keyword>